<dbReference type="RefSeq" id="WP_185676284.1">
    <property type="nucleotide sequence ID" value="NZ_JACHVB010000035.1"/>
</dbReference>
<proteinExistence type="predicted"/>
<name>A0A842HJJ8_9BACT</name>
<dbReference type="AlphaFoldDB" id="A0A842HJJ8"/>
<accession>A0A842HJJ8</accession>
<evidence type="ECO:0000313" key="1">
    <source>
        <dbReference type="EMBL" id="MBC2595331.1"/>
    </source>
</evidence>
<organism evidence="1 2">
    <name type="scientific">Ruficoccus amylovorans</name>
    <dbReference type="NCBI Taxonomy" id="1804625"/>
    <lineage>
        <taxon>Bacteria</taxon>
        <taxon>Pseudomonadati</taxon>
        <taxon>Verrucomicrobiota</taxon>
        <taxon>Opitutia</taxon>
        <taxon>Puniceicoccales</taxon>
        <taxon>Cerasicoccaceae</taxon>
        <taxon>Ruficoccus</taxon>
    </lineage>
</organism>
<reference evidence="1 2" key="1">
    <citation type="submission" date="2020-07" db="EMBL/GenBank/DDBJ databases">
        <authorList>
            <person name="Feng X."/>
        </authorList>
    </citation>
    <scope>NUCLEOTIDE SEQUENCE [LARGE SCALE GENOMIC DNA]</scope>
    <source>
        <strain evidence="1 2">JCM31066</strain>
    </source>
</reference>
<evidence type="ECO:0000313" key="2">
    <source>
        <dbReference type="Proteomes" id="UP000546464"/>
    </source>
</evidence>
<protein>
    <submittedName>
        <fullName evidence="1">Uncharacterized protein</fullName>
    </submittedName>
</protein>
<keyword evidence="2" id="KW-1185">Reference proteome</keyword>
<dbReference type="EMBL" id="JACHVB010000035">
    <property type="protein sequence ID" value="MBC2595331.1"/>
    <property type="molecule type" value="Genomic_DNA"/>
</dbReference>
<comment type="caution">
    <text evidence="1">The sequence shown here is derived from an EMBL/GenBank/DDBJ whole genome shotgun (WGS) entry which is preliminary data.</text>
</comment>
<dbReference type="Proteomes" id="UP000546464">
    <property type="component" value="Unassembled WGS sequence"/>
</dbReference>
<sequence>MLQEVRSWIVLLLLLAVTGAVGVAGLKLTRAQMAEDIYRDRLTGLASDYARLRDQYERALSQSVVTELDIRNGKLTVRYQRGDGQVAEIPTPLDTTKEIFVDFYVAGNRVGIRRVFDSSMPPDQALVLDEPWDIMANDAPPTTFGRAVYRRLGEGRWSVTMTGNGSLGLDQVPAGQRSNLAPPPPQITPEAPVMASEQAIEEITVTDMFGWLKEQAGVTR</sequence>
<gene>
    <name evidence="1" type="ORF">H5P28_13770</name>
</gene>